<feature type="compositionally biased region" description="Low complexity" evidence="1">
    <location>
        <begin position="410"/>
        <end position="419"/>
    </location>
</feature>
<evidence type="ECO:0000313" key="4">
    <source>
        <dbReference type="Proteomes" id="UP000240317"/>
    </source>
</evidence>
<dbReference type="EMBL" id="PYSV01000013">
    <property type="protein sequence ID" value="PTA67258.1"/>
    <property type="molecule type" value="Genomic_DNA"/>
</dbReference>
<dbReference type="RefSeq" id="WP_107138603.1">
    <property type="nucleotide sequence ID" value="NZ_PYSV01000013.1"/>
</dbReference>
<feature type="domain" description="PASTA" evidence="2">
    <location>
        <begin position="268"/>
        <end position="337"/>
    </location>
</feature>
<keyword evidence="4" id="KW-1185">Reference proteome</keyword>
<comment type="caution">
    <text evidence="3">The sequence shown here is derived from an EMBL/GenBank/DDBJ whole genome shotgun (WGS) entry which is preliminary data.</text>
</comment>
<evidence type="ECO:0000256" key="1">
    <source>
        <dbReference type="SAM" id="MobiDB-lite"/>
    </source>
</evidence>
<sequence>MTAQDGKVIDGKYEVLRELSVQGPVTLSEVRAAEGVTRQVAWFTVASPADRQAFHTYRAALRALAPAGLTDVVARPGAYYAVWQPVAGQPLDTALSQKGRAPELAEGVQALATALAAQGYALDDAAVVVEGTEARVAYLTPLPAPRTPEDIAARNARTLAPLKGVRVKRPREPGGWLTFVPGLLLLGGAVYLGAQATQIYLNPPVREVLGVGGQEARAAARVLVGAGFRVNFTEGQAGGRAIGSIIRQEPPAGTNLPVGRLVTLTVNNPPAIEVPRLEEMNLAQARDALKDRAMTVGKVVKVDGTLTSTPEGRIVAQLPEAGSSAQQGQSVQLMVSTGIRGKDTFLPNVSGMTFEQAREYARAAGLVVTTVTPQPSDAREGTVLEQSPAPFARVKVGSPVKLTVAAPRYSAPSRPADALPLPPAPLPEAPVVPAEPEPAPGEEPGTPEGAAVPPPTPEEIPAEPVAAPRTVNFAYTFPADLPEGTYTLVVRDDTGERPLDFQYDAASLAGQPASAAVTVTGDAVFVVQRDGQDFITVTPGAP</sequence>
<dbReference type="AlphaFoldDB" id="A0A2T3W5V0"/>
<keyword evidence="3" id="KW-0808">Transferase</keyword>
<feature type="domain" description="PASTA" evidence="2">
    <location>
        <begin position="202"/>
        <end position="267"/>
    </location>
</feature>
<dbReference type="Pfam" id="PF03793">
    <property type="entry name" value="PASTA"/>
    <property type="match status" value="3"/>
</dbReference>
<reference evidence="3 4" key="1">
    <citation type="submission" date="2018-03" db="EMBL/GenBank/DDBJ databases">
        <title>Draft genome of Deinococcus sp. OD32.</title>
        <authorList>
            <person name="Wang X.-P."/>
            <person name="Du Z.-J."/>
        </authorList>
    </citation>
    <scope>NUCLEOTIDE SEQUENCE [LARGE SCALE GENOMIC DNA]</scope>
    <source>
        <strain evidence="3 4">OD32</strain>
    </source>
</reference>
<dbReference type="Proteomes" id="UP000240317">
    <property type="component" value="Unassembled WGS sequence"/>
</dbReference>
<feature type="region of interest" description="Disordered" evidence="1">
    <location>
        <begin position="410"/>
        <end position="462"/>
    </location>
</feature>
<dbReference type="CDD" id="cd06577">
    <property type="entry name" value="PASTA_pknB"/>
    <property type="match status" value="3"/>
</dbReference>
<dbReference type="InterPro" id="IPR005543">
    <property type="entry name" value="PASTA_dom"/>
</dbReference>
<name>A0A2T3W5V0_9DEIO</name>
<keyword evidence="3" id="KW-0418">Kinase</keyword>
<dbReference type="PROSITE" id="PS51178">
    <property type="entry name" value="PASTA"/>
    <property type="match status" value="3"/>
</dbReference>
<protein>
    <submittedName>
        <fullName evidence="3">Serine/threonine protein kinase</fullName>
    </submittedName>
</protein>
<accession>A0A2T3W5V0</accession>
<dbReference type="OrthoDB" id="54740at2"/>
<keyword evidence="3" id="KW-0723">Serine/threonine-protein kinase</keyword>
<dbReference type="Gene3D" id="3.30.10.20">
    <property type="match status" value="3"/>
</dbReference>
<dbReference type="GO" id="GO:0004674">
    <property type="term" value="F:protein serine/threonine kinase activity"/>
    <property type="evidence" value="ECO:0007669"/>
    <property type="project" value="UniProtKB-KW"/>
</dbReference>
<organism evidence="3 4">
    <name type="scientific">Deinococcus arcticus</name>
    <dbReference type="NCBI Taxonomy" id="2136176"/>
    <lineage>
        <taxon>Bacteria</taxon>
        <taxon>Thermotogati</taxon>
        <taxon>Deinococcota</taxon>
        <taxon>Deinococci</taxon>
        <taxon>Deinococcales</taxon>
        <taxon>Deinococcaceae</taxon>
        <taxon>Deinococcus</taxon>
    </lineage>
</organism>
<proteinExistence type="predicted"/>
<evidence type="ECO:0000259" key="2">
    <source>
        <dbReference type="PROSITE" id="PS51178"/>
    </source>
</evidence>
<feature type="compositionally biased region" description="Low complexity" evidence="1">
    <location>
        <begin position="442"/>
        <end position="451"/>
    </location>
</feature>
<dbReference type="SMART" id="SM00740">
    <property type="entry name" value="PASTA"/>
    <property type="match status" value="3"/>
</dbReference>
<feature type="domain" description="PASTA" evidence="2">
    <location>
        <begin position="341"/>
        <end position="406"/>
    </location>
</feature>
<feature type="compositionally biased region" description="Pro residues" evidence="1">
    <location>
        <begin position="420"/>
        <end position="441"/>
    </location>
</feature>
<evidence type="ECO:0000313" key="3">
    <source>
        <dbReference type="EMBL" id="PTA67258.1"/>
    </source>
</evidence>
<gene>
    <name evidence="3" type="ORF">C8263_13165</name>
</gene>